<dbReference type="Proteomes" id="UP001139260">
    <property type="component" value="Unassembled WGS sequence"/>
</dbReference>
<dbReference type="EMBL" id="JALNUB010000001">
    <property type="protein sequence ID" value="MCK8140382.1"/>
    <property type="molecule type" value="Genomic_DNA"/>
</dbReference>
<organism evidence="2 3">
    <name type="scientific">Flavobacterium pygoscelis</name>
    <dbReference type="NCBI Taxonomy" id="2893176"/>
    <lineage>
        <taxon>Bacteria</taxon>
        <taxon>Pseudomonadati</taxon>
        <taxon>Bacteroidota</taxon>
        <taxon>Flavobacteriia</taxon>
        <taxon>Flavobacteriales</taxon>
        <taxon>Flavobacteriaceae</taxon>
        <taxon>Flavobacterium</taxon>
    </lineage>
</organism>
<comment type="caution">
    <text evidence="2">The sequence shown here is derived from an EMBL/GenBank/DDBJ whole genome shotgun (WGS) entry which is preliminary data.</text>
</comment>
<sequence length="175" mass="20283">MKKLLLFLIFTFALPIFSQEKEIWAKSIIDQKAPNLVVEKWLSDPPELKGKFVIIDFWGTWCESYQTLTPKLNSISKEFKEDLIVIGISDERERKVNKVITPKIEYYSAIDTRRKSYKALKIRALPHCILIDPTGIVRWEGNPIQNGFELTPNVIKTIIEKYKKSTPTNTAILNE</sequence>
<gene>
    <name evidence="2" type="ORF">MW871_00605</name>
</gene>
<dbReference type="CDD" id="cd02966">
    <property type="entry name" value="TlpA_like_family"/>
    <property type="match status" value="1"/>
</dbReference>
<dbReference type="InterPro" id="IPR050553">
    <property type="entry name" value="Thioredoxin_ResA/DsbE_sf"/>
</dbReference>
<evidence type="ECO:0000313" key="2">
    <source>
        <dbReference type="EMBL" id="MCK8140382.1"/>
    </source>
</evidence>
<dbReference type="AlphaFoldDB" id="A0A9X1XV04"/>
<feature type="domain" description="Thioredoxin" evidence="1">
    <location>
        <begin position="27"/>
        <end position="164"/>
    </location>
</feature>
<dbReference type="RefSeq" id="WP_248427218.1">
    <property type="nucleotide sequence ID" value="NZ_JALNUB010000001.1"/>
</dbReference>
<dbReference type="Pfam" id="PF00578">
    <property type="entry name" value="AhpC-TSA"/>
    <property type="match status" value="1"/>
</dbReference>
<dbReference type="InterPro" id="IPR000866">
    <property type="entry name" value="AhpC/TSA"/>
</dbReference>
<protein>
    <submittedName>
        <fullName evidence="2">TlpA family protein disulfide reductase</fullName>
    </submittedName>
</protein>
<keyword evidence="3" id="KW-1185">Reference proteome</keyword>
<reference evidence="2" key="1">
    <citation type="submission" date="2022-04" db="EMBL/GenBank/DDBJ databases">
        <title>Flavobacterium pygoscelis sp. nov. isolated from Chinstrap chick (Pygoscelis antarcticus).</title>
        <authorList>
            <person name="Irgang R."/>
            <person name="Poblete-Morales M."/>
            <person name="Avendano-Herrera R."/>
        </authorList>
    </citation>
    <scope>NUCLEOTIDE SEQUENCE</scope>
    <source>
        <strain evidence="2">I-SCBP12n</strain>
    </source>
</reference>
<evidence type="ECO:0000259" key="1">
    <source>
        <dbReference type="PROSITE" id="PS51352"/>
    </source>
</evidence>
<evidence type="ECO:0000313" key="3">
    <source>
        <dbReference type="Proteomes" id="UP001139260"/>
    </source>
</evidence>
<dbReference type="InterPro" id="IPR013766">
    <property type="entry name" value="Thioredoxin_domain"/>
</dbReference>
<accession>A0A9X1XV04</accession>
<dbReference type="GO" id="GO:0016491">
    <property type="term" value="F:oxidoreductase activity"/>
    <property type="evidence" value="ECO:0007669"/>
    <property type="project" value="InterPro"/>
</dbReference>
<dbReference type="InterPro" id="IPR036249">
    <property type="entry name" value="Thioredoxin-like_sf"/>
</dbReference>
<dbReference type="Gene3D" id="3.40.30.10">
    <property type="entry name" value="Glutaredoxin"/>
    <property type="match status" value="1"/>
</dbReference>
<name>A0A9X1XV04_9FLAO</name>
<proteinExistence type="predicted"/>
<dbReference type="SUPFAM" id="SSF52833">
    <property type="entry name" value="Thioredoxin-like"/>
    <property type="match status" value="1"/>
</dbReference>
<dbReference type="GO" id="GO:0016209">
    <property type="term" value="F:antioxidant activity"/>
    <property type="evidence" value="ECO:0007669"/>
    <property type="project" value="InterPro"/>
</dbReference>
<dbReference type="PANTHER" id="PTHR42852:SF13">
    <property type="entry name" value="PROTEIN DIPZ"/>
    <property type="match status" value="1"/>
</dbReference>
<dbReference type="PANTHER" id="PTHR42852">
    <property type="entry name" value="THIOL:DISULFIDE INTERCHANGE PROTEIN DSBE"/>
    <property type="match status" value="1"/>
</dbReference>
<dbReference type="PROSITE" id="PS51352">
    <property type="entry name" value="THIOREDOXIN_2"/>
    <property type="match status" value="1"/>
</dbReference>